<sequence length="269" mass="27968">MGKHQRRARAIRLAVAAVVALGMCVPVAGVAGATSPGPRIVGGETAPITDYPYAVYLVDNAGSQFCGGVLVGPSAVATAAHCAVGAHPSDLRVVTGRQDKRTRDGVVARVSAIWIPPQFKDPTKGSDFAVLRLDRPVRYRPVDLPAQNDDSFYTAGTDATVLGWGRTSEGGDRSDVLRRATVPVMADSDCSADYGLYDPAGMVCAGYPRGGIDACQGDSGGPLVVGNTLIGLVSWGEGCAQPAKPGVYTRIAVYADAIRAQARSGRPVW</sequence>
<feature type="chain" id="PRO_5045104524" evidence="3">
    <location>
        <begin position="29"/>
        <end position="269"/>
    </location>
</feature>
<gene>
    <name evidence="5" type="ORF">ACFSXZ_34050</name>
</gene>
<evidence type="ECO:0000256" key="2">
    <source>
        <dbReference type="ARBA" id="ARBA00023157"/>
    </source>
</evidence>
<dbReference type="PROSITE" id="PS50240">
    <property type="entry name" value="TRYPSIN_DOM"/>
    <property type="match status" value="1"/>
</dbReference>
<feature type="signal peptide" evidence="3">
    <location>
        <begin position="1"/>
        <end position="28"/>
    </location>
</feature>
<dbReference type="InterPro" id="IPR043504">
    <property type="entry name" value="Peptidase_S1_PA_chymotrypsin"/>
</dbReference>
<keyword evidence="6" id="KW-1185">Reference proteome</keyword>
<comment type="caution">
    <text evidence="5">The sequence shown here is derived from an EMBL/GenBank/DDBJ whole genome shotgun (WGS) entry which is preliminary data.</text>
</comment>
<dbReference type="SUPFAM" id="SSF50494">
    <property type="entry name" value="Trypsin-like serine proteases"/>
    <property type="match status" value="1"/>
</dbReference>
<evidence type="ECO:0000313" key="6">
    <source>
        <dbReference type="Proteomes" id="UP001597417"/>
    </source>
</evidence>
<dbReference type="PANTHER" id="PTHR24276">
    <property type="entry name" value="POLYSERASE-RELATED"/>
    <property type="match status" value="1"/>
</dbReference>
<accession>A0ABW5G2I5</accession>
<proteinExistence type="inferred from homology"/>
<dbReference type="Pfam" id="PF00089">
    <property type="entry name" value="Trypsin"/>
    <property type="match status" value="1"/>
</dbReference>
<reference evidence="6" key="1">
    <citation type="journal article" date="2019" name="Int. J. Syst. Evol. Microbiol.">
        <title>The Global Catalogue of Microorganisms (GCM) 10K type strain sequencing project: providing services to taxonomists for standard genome sequencing and annotation.</title>
        <authorList>
            <consortium name="The Broad Institute Genomics Platform"/>
            <consortium name="The Broad Institute Genome Sequencing Center for Infectious Disease"/>
            <person name="Wu L."/>
            <person name="Ma J."/>
        </authorList>
    </citation>
    <scope>NUCLEOTIDE SEQUENCE [LARGE SCALE GENOMIC DNA]</scope>
    <source>
        <strain evidence="6">CGMCC 4.7645</strain>
    </source>
</reference>
<dbReference type="SMART" id="SM00020">
    <property type="entry name" value="Tryp_SPc"/>
    <property type="match status" value="1"/>
</dbReference>
<keyword evidence="3" id="KW-0732">Signal</keyword>
<dbReference type="InterPro" id="IPR033116">
    <property type="entry name" value="TRYPSIN_SER"/>
</dbReference>
<dbReference type="RefSeq" id="WP_378269889.1">
    <property type="nucleotide sequence ID" value="NZ_JBHUKR010000021.1"/>
</dbReference>
<keyword evidence="5" id="KW-0378">Hydrolase</keyword>
<organism evidence="5 6">
    <name type="scientific">Amycolatopsis pigmentata</name>
    <dbReference type="NCBI Taxonomy" id="450801"/>
    <lineage>
        <taxon>Bacteria</taxon>
        <taxon>Bacillati</taxon>
        <taxon>Actinomycetota</taxon>
        <taxon>Actinomycetes</taxon>
        <taxon>Pseudonocardiales</taxon>
        <taxon>Pseudonocardiaceae</taxon>
        <taxon>Amycolatopsis</taxon>
    </lineage>
</organism>
<name>A0ABW5G2I5_9PSEU</name>
<dbReference type="InterPro" id="IPR009003">
    <property type="entry name" value="Peptidase_S1_PA"/>
</dbReference>
<dbReference type="CDD" id="cd00190">
    <property type="entry name" value="Tryp_SPc"/>
    <property type="match status" value="1"/>
</dbReference>
<evidence type="ECO:0000259" key="4">
    <source>
        <dbReference type="PROSITE" id="PS50240"/>
    </source>
</evidence>
<dbReference type="EMBL" id="JBHUKR010000021">
    <property type="protein sequence ID" value="MFD2421366.1"/>
    <property type="molecule type" value="Genomic_DNA"/>
</dbReference>
<dbReference type="GO" id="GO:0008233">
    <property type="term" value="F:peptidase activity"/>
    <property type="evidence" value="ECO:0007669"/>
    <property type="project" value="UniProtKB-KW"/>
</dbReference>
<dbReference type="InterPro" id="IPR001314">
    <property type="entry name" value="Peptidase_S1A"/>
</dbReference>
<feature type="domain" description="Peptidase S1" evidence="4">
    <location>
        <begin position="40"/>
        <end position="263"/>
    </location>
</feature>
<keyword evidence="5" id="KW-0645">Protease</keyword>
<dbReference type="InterPro" id="IPR050430">
    <property type="entry name" value="Peptidase_S1"/>
</dbReference>
<dbReference type="Gene3D" id="2.40.10.10">
    <property type="entry name" value="Trypsin-like serine proteases"/>
    <property type="match status" value="1"/>
</dbReference>
<keyword evidence="2" id="KW-1015">Disulfide bond</keyword>
<evidence type="ECO:0000256" key="3">
    <source>
        <dbReference type="SAM" id="SignalP"/>
    </source>
</evidence>
<comment type="similarity">
    <text evidence="1">Belongs to the peptidase S1 family.</text>
</comment>
<dbReference type="PANTHER" id="PTHR24276:SF98">
    <property type="entry name" value="FI18310P1-RELATED"/>
    <property type="match status" value="1"/>
</dbReference>
<dbReference type="PROSITE" id="PS00135">
    <property type="entry name" value="TRYPSIN_SER"/>
    <property type="match status" value="1"/>
</dbReference>
<evidence type="ECO:0000313" key="5">
    <source>
        <dbReference type="EMBL" id="MFD2421366.1"/>
    </source>
</evidence>
<evidence type="ECO:0000256" key="1">
    <source>
        <dbReference type="ARBA" id="ARBA00007664"/>
    </source>
</evidence>
<dbReference type="PRINTS" id="PR00722">
    <property type="entry name" value="CHYMOTRYPSIN"/>
</dbReference>
<dbReference type="InterPro" id="IPR001254">
    <property type="entry name" value="Trypsin_dom"/>
</dbReference>
<dbReference type="Proteomes" id="UP001597417">
    <property type="component" value="Unassembled WGS sequence"/>
</dbReference>
<protein>
    <submittedName>
        <fullName evidence="5">Serine protease</fullName>
    </submittedName>
</protein>
<dbReference type="GO" id="GO:0006508">
    <property type="term" value="P:proteolysis"/>
    <property type="evidence" value="ECO:0007669"/>
    <property type="project" value="UniProtKB-KW"/>
</dbReference>